<proteinExistence type="predicted"/>
<organism evidence="1 2">
    <name type="scientific">Micrococcus terreus</name>
    <dbReference type="NCBI Taxonomy" id="574650"/>
    <lineage>
        <taxon>Bacteria</taxon>
        <taxon>Bacillati</taxon>
        <taxon>Actinomycetota</taxon>
        <taxon>Actinomycetes</taxon>
        <taxon>Micrococcales</taxon>
        <taxon>Micrococcaceae</taxon>
        <taxon>Micrococcus</taxon>
    </lineage>
</organism>
<sequence length="439" mass="47587">MTSSSDQHSATTGETSRIHVQIPGGWAAEESPRPEVEFFAFPQVSGEGVFVPNIVGTINPFAGGLHEFSASAQGHLFAQFEDLRVIDVTWWEREQGPARAILSSRTDHGRILVSVDYLFIEKGWAVQLTATMTPPSYRALRPVFDAIAASARVADHVHDGDGPADVGHQIRLDEVATQAMGLPCERLDSVRSLGVYRSSGPVLSSEAWELLVSLAQGHRPGRMAQGTPAVHELQRAELMDGTSPSEEAALILELLARPQAQITVHAHRGERATDFQAWFDSRFAVIAAGPSAGYLDHEQVADVGHSGYRQLDVVTTEDLPGSLFAWAGAGPAWSLALDEETVSQEQLMRHWTAQAEAPGSSPVDQAVWAEPWFIWTLNAAGPTSKMEEVVRVSAGDRGTYRLYASASRDSGEVSLQAEPSWTIYEHLLGTVSELVGPHS</sequence>
<dbReference type="Gene3D" id="3.40.1000.10">
    <property type="entry name" value="Mog1/PsbP, alpha/beta/alpha sandwich"/>
    <property type="match status" value="1"/>
</dbReference>
<dbReference type="EMBL" id="FPCG01000013">
    <property type="protein sequence ID" value="SFV24760.1"/>
    <property type="molecule type" value="Genomic_DNA"/>
</dbReference>
<dbReference type="STRING" id="574650.SAMN04487966_11330"/>
<protein>
    <submittedName>
        <fullName evidence="1">Uncharacterized protein</fullName>
    </submittedName>
</protein>
<reference evidence="1 2" key="1">
    <citation type="submission" date="2016-10" db="EMBL/GenBank/DDBJ databases">
        <authorList>
            <person name="de Groot N.N."/>
        </authorList>
    </citation>
    <scope>NUCLEOTIDE SEQUENCE [LARGE SCALE GENOMIC DNA]</scope>
    <source>
        <strain evidence="1 2">CGMCC 1.7054</strain>
    </source>
</reference>
<gene>
    <name evidence="1" type="ORF">SAMN04487966_11330</name>
</gene>
<dbReference type="RefSeq" id="WP_091699304.1">
    <property type="nucleotide sequence ID" value="NZ_FPCG01000013.1"/>
</dbReference>
<evidence type="ECO:0000313" key="1">
    <source>
        <dbReference type="EMBL" id="SFV24760.1"/>
    </source>
</evidence>
<dbReference type="AlphaFoldDB" id="A0A1I7MS58"/>
<evidence type="ECO:0000313" key="2">
    <source>
        <dbReference type="Proteomes" id="UP000198881"/>
    </source>
</evidence>
<accession>A0A1I7MS58</accession>
<keyword evidence="2" id="KW-1185">Reference proteome</keyword>
<name>A0A1I7MS58_9MICC</name>
<dbReference type="Proteomes" id="UP000198881">
    <property type="component" value="Unassembled WGS sequence"/>
</dbReference>
<dbReference type="OrthoDB" id="4863923at2"/>